<accession>A0ABV8GDS4</accession>
<gene>
    <name evidence="2" type="ORF">ACFOY2_24865</name>
</gene>
<sequence length="286" mass="30450">MNRATRPIVALLLIVSATQFGTTVAARAQAPRKTPARPANCGLKPSRCGYPDATNTGVPAGTKLTVVKGDLSISKAGAVVEGKDIRGCVVVKAPNVTIRRSKVTCSGYYAVGSFAETYKGGGLLLEDVEVDCRNRNTTAVGSYGMTARRLNIHGCENGFDIDDTTTVVDSYIHDLYEGATGHADGIQLVGGSNIRIKHNTIYAPGGTSAIISHPTKNANVLVEDNLLAGGAYTLYCPRDRSRDYRVIANRFARTFSAKGGAYGAWTGCKKTADARDNFWDNTLKPL</sequence>
<evidence type="ECO:0000313" key="2">
    <source>
        <dbReference type="EMBL" id="MFC4010482.1"/>
    </source>
</evidence>
<dbReference type="RefSeq" id="WP_379530481.1">
    <property type="nucleotide sequence ID" value="NZ_JBHSBI010000012.1"/>
</dbReference>
<name>A0ABV8GDS4_9ACTN</name>
<feature type="signal peptide" evidence="1">
    <location>
        <begin position="1"/>
        <end position="25"/>
    </location>
</feature>
<dbReference type="SUPFAM" id="SSF51126">
    <property type="entry name" value="Pectin lyase-like"/>
    <property type="match status" value="1"/>
</dbReference>
<organism evidence="2 3">
    <name type="scientific">Nonomuraea purpurea</name>
    <dbReference type="NCBI Taxonomy" id="1849276"/>
    <lineage>
        <taxon>Bacteria</taxon>
        <taxon>Bacillati</taxon>
        <taxon>Actinomycetota</taxon>
        <taxon>Actinomycetes</taxon>
        <taxon>Streptosporangiales</taxon>
        <taxon>Streptosporangiaceae</taxon>
        <taxon>Nonomuraea</taxon>
    </lineage>
</organism>
<dbReference type="EMBL" id="JBHSBI010000012">
    <property type="protein sequence ID" value="MFC4010482.1"/>
    <property type="molecule type" value="Genomic_DNA"/>
</dbReference>
<evidence type="ECO:0000256" key="1">
    <source>
        <dbReference type="SAM" id="SignalP"/>
    </source>
</evidence>
<reference evidence="3" key="1">
    <citation type="journal article" date="2019" name="Int. J. Syst. Evol. Microbiol.">
        <title>The Global Catalogue of Microorganisms (GCM) 10K type strain sequencing project: providing services to taxonomists for standard genome sequencing and annotation.</title>
        <authorList>
            <consortium name="The Broad Institute Genomics Platform"/>
            <consortium name="The Broad Institute Genome Sequencing Center for Infectious Disease"/>
            <person name="Wu L."/>
            <person name="Ma J."/>
        </authorList>
    </citation>
    <scope>NUCLEOTIDE SEQUENCE [LARGE SCALE GENOMIC DNA]</scope>
    <source>
        <strain evidence="3">TBRC 1276</strain>
    </source>
</reference>
<proteinExistence type="predicted"/>
<evidence type="ECO:0008006" key="4">
    <source>
        <dbReference type="Google" id="ProtNLM"/>
    </source>
</evidence>
<evidence type="ECO:0000313" key="3">
    <source>
        <dbReference type="Proteomes" id="UP001595851"/>
    </source>
</evidence>
<dbReference type="Gene3D" id="2.160.20.10">
    <property type="entry name" value="Single-stranded right-handed beta-helix, Pectin lyase-like"/>
    <property type="match status" value="1"/>
</dbReference>
<dbReference type="InterPro" id="IPR011050">
    <property type="entry name" value="Pectin_lyase_fold/virulence"/>
</dbReference>
<dbReference type="InterPro" id="IPR006626">
    <property type="entry name" value="PbH1"/>
</dbReference>
<feature type="chain" id="PRO_5045495441" description="Right handed beta helix domain-containing protein" evidence="1">
    <location>
        <begin position="26"/>
        <end position="286"/>
    </location>
</feature>
<dbReference type="Proteomes" id="UP001595851">
    <property type="component" value="Unassembled WGS sequence"/>
</dbReference>
<dbReference type="SMART" id="SM00710">
    <property type="entry name" value="PbH1"/>
    <property type="match status" value="4"/>
</dbReference>
<keyword evidence="3" id="KW-1185">Reference proteome</keyword>
<protein>
    <recommendedName>
        <fullName evidence="4">Right handed beta helix domain-containing protein</fullName>
    </recommendedName>
</protein>
<dbReference type="InterPro" id="IPR012334">
    <property type="entry name" value="Pectin_lyas_fold"/>
</dbReference>
<keyword evidence="1" id="KW-0732">Signal</keyword>
<comment type="caution">
    <text evidence="2">The sequence shown here is derived from an EMBL/GenBank/DDBJ whole genome shotgun (WGS) entry which is preliminary data.</text>
</comment>